<dbReference type="EMBL" id="FOGN01000001">
    <property type="protein sequence ID" value="SER56105.1"/>
    <property type="molecule type" value="Genomic_DNA"/>
</dbReference>
<sequence>MAVVHKDTISVCLVKEALLGFTRPGLDAGAVLASIGLSPSLLNGPDLRVPVELYSSIWLRLAAAHDDEFFAMAARPLRLGSFNFLCRTGITQPTVQQALIHTLNFLGLMLGNFEGRLIRSRSLAEVVLREPGGQAQRPFAYFTYWMIVHGLACWLAGRRIPLLAVELRCTEPEYIGDYRVMFSENLRFARPTTRIIFAAEALDLPVRRSEADMQAFLAQAPANILVRYRDANSLASQIKTVLRGLRPRDWPISDQLARSLCMSPSTLRRRLAAEGLQYQAIKDSLREEQATRWLADPAISYADIAEQLGFADVSAFYKAFRKWTGTNPGHYRQLILGDG</sequence>
<dbReference type="Pfam" id="PF12833">
    <property type="entry name" value="HTH_18"/>
    <property type="match status" value="1"/>
</dbReference>
<dbReference type="InterPro" id="IPR032687">
    <property type="entry name" value="AraC-type_N"/>
</dbReference>
<gene>
    <name evidence="6" type="ORF">SAMN04487855_0716</name>
    <name evidence="5" type="ORF">SAMN05216589_0909</name>
</gene>
<dbReference type="PROSITE" id="PS01124">
    <property type="entry name" value="HTH_ARAC_FAMILY_2"/>
    <property type="match status" value="1"/>
</dbReference>
<keyword evidence="3" id="KW-0804">Transcription</keyword>
<evidence type="ECO:0000313" key="5">
    <source>
        <dbReference type="EMBL" id="SER56105.1"/>
    </source>
</evidence>
<dbReference type="OrthoDB" id="5582699at2"/>
<dbReference type="SUPFAM" id="SSF46689">
    <property type="entry name" value="Homeodomain-like"/>
    <property type="match status" value="1"/>
</dbReference>
<evidence type="ECO:0000259" key="4">
    <source>
        <dbReference type="PROSITE" id="PS01124"/>
    </source>
</evidence>
<dbReference type="AlphaFoldDB" id="A0A1I4JQA5"/>
<evidence type="ECO:0000256" key="2">
    <source>
        <dbReference type="ARBA" id="ARBA00023125"/>
    </source>
</evidence>
<dbReference type="SMART" id="SM00342">
    <property type="entry name" value="HTH_ARAC"/>
    <property type="match status" value="1"/>
</dbReference>
<proteinExistence type="predicted"/>
<dbReference type="Gene3D" id="1.10.10.60">
    <property type="entry name" value="Homeodomain-like"/>
    <property type="match status" value="1"/>
</dbReference>
<dbReference type="PANTHER" id="PTHR47894:SF1">
    <property type="entry name" value="HTH-TYPE TRANSCRIPTIONAL REGULATOR VQSM"/>
    <property type="match status" value="1"/>
</dbReference>
<dbReference type="STRING" id="653930.SAMN05216589_0909"/>
<dbReference type="InterPro" id="IPR009057">
    <property type="entry name" value="Homeodomain-like_sf"/>
</dbReference>
<evidence type="ECO:0000256" key="1">
    <source>
        <dbReference type="ARBA" id="ARBA00023015"/>
    </source>
</evidence>
<organism evidence="6 7">
    <name type="scientific">Halopseudomonas bauzanensis</name>
    <dbReference type="NCBI Taxonomy" id="653930"/>
    <lineage>
        <taxon>Bacteria</taxon>
        <taxon>Pseudomonadati</taxon>
        <taxon>Pseudomonadota</taxon>
        <taxon>Gammaproteobacteria</taxon>
        <taxon>Pseudomonadales</taxon>
        <taxon>Pseudomonadaceae</taxon>
        <taxon>Halopseudomonas</taxon>
    </lineage>
</organism>
<protein>
    <submittedName>
        <fullName evidence="6">AraC-type DNA-binding protein</fullName>
    </submittedName>
    <submittedName>
        <fullName evidence="5">Transcriptional regulator, AraC family</fullName>
    </submittedName>
</protein>
<evidence type="ECO:0000313" key="8">
    <source>
        <dbReference type="Proteomes" id="UP000186904"/>
    </source>
</evidence>
<dbReference type="Proteomes" id="UP000186599">
    <property type="component" value="Unassembled WGS sequence"/>
</dbReference>
<name>A0A1I4JQA5_9GAMM</name>
<reference evidence="7 8" key="1">
    <citation type="submission" date="2016-10" db="EMBL/GenBank/DDBJ databases">
        <authorList>
            <person name="de Groot N.N."/>
        </authorList>
    </citation>
    <scope>NUCLEOTIDE SEQUENCE [LARGE SCALE GENOMIC DNA]</scope>
    <source>
        <strain evidence="6 7">CGMCC 1.9095</strain>
        <strain evidence="5 8">DSM 22558</strain>
    </source>
</reference>
<dbReference type="GO" id="GO:0005829">
    <property type="term" value="C:cytosol"/>
    <property type="evidence" value="ECO:0007669"/>
    <property type="project" value="TreeGrafter"/>
</dbReference>
<feature type="domain" description="HTH araC/xylS-type" evidence="4">
    <location>
        <begin position="254"/>
        <end position="334"/>
    </location>
</feature>
<dbReference type="EMBL" id="FOUA01000001">
    <property type="protein sequence ID" value="SFL68720.1"/>
    <property type="molecule type" value="Genomic_DNA"/>
</dbReference>
<keyword evidence="1" id="KW-0805">Transcription regulation</keyword>
<dbReference type="GO" id="GO:0000976">
    <property type="term" value="F:transcription cis-regulatory region binding"/>
    <property type="evidence" value="ECO:0007669"/>
    <property type="project" value="TreeGrafter"/>
</dbReference>
<dbReference type="InterPro" id="IPR018060">
    <property type="entry name" value="HTH_AraC"/>
</dbReference>
<dbReference type="Proteomes" id="UP000186904">
    <property type="component" value="Unassembled WGS sequence"/>
</dbReference>
<evidence type="ECO:0000313" key="6">
    <source>
        <dbReference type="EMBL" id="SFL68720.1"/>
    </source>
</evidence>
<evidence type="ECO:0000256" key="3">
    <source>
        <dbReference type="ARBA" id="ARBA00023163"/>
    </source>
</evidence>
<accession>A0A1I4JQA5</accession>
<keyword evidence="7" id="KW-1185">Reference proteome</keyword>
<dbReference type="Pfam" id="PF12625">
    <property type="entry name" value="Arabinose_bd"/>
    <property type="match status" value="1"/>
</dbReference>
<dbReference type="PANTHER" id="PTHR47894">
    <property type="entry name" value="HTH-TYPE TRANSCRIPTIONAL REGULATOR GADX"/>
    <property type="match status" value="1"/>
</dbReference>
<dbReference type="GO" id="GO:0003700">
    <property type="term" value="F:DNA-binding transcription factor activity"/>
    <property type="evidence" value="ECO:0007669"/>
    <property type="project" value="InterPro"/>
</dbReference>
<dbReference type="RefSeq" id="WP_036988695.1">
    <property type="nucleotide sequence ID" value="NZ_FOGN01000001.1"/>
</dbReference>
<evidence type="ECO:0000313" key="7">
    <source>
        <dbReference type="Proteomes" id="UP000186599"/>
    </source>
</evidence>
<keyword evidence="2 6" id="KW-0238">DNA-binding</keyword>